<dbReference type="Gene3D" id="2.20.70.30">
    <property type="entry name" value="Nascent polypeptide-associated complex domain"/>
    <property type="match status" value="1"/>
</dbReference>
<dbReference type="OMA" id="ICFGEVR"/>
<dbReference type="AlphaFoldDB" id="A0A0M3QTE4"/>
<name>A0A0M3QTE4_DROBS</name>
<dbReference type="SMART" id="SM01407">
    <property type="entry name" value="NAC"/>
    <property type="match status" value="1"/>
</dbReference>
<dbReference type="EMBL" id="CP012523">
    <property type="protein sequence ID" value="ALC38739.1"/>
    <property type="molecule type" value="Genomic_DNA"/>
</dbReference>
<feature type="domain" description="NAC-A/B" evidence="2">
    <location>
        <begin position="104"/>
        <end position="169"/>
    </location>
</feature>
<dbReference type="Gene3D" id="1.10.8.10">
    <property type="entry name" value="DNA helicase RuvA subunit, C-terminal domain"/>
    <property type="match status" value="1"/>
</dbReference>
<sequence length="261" mass="27513">MGRKQKMKKMAAAKAAAASALAAATAADTKVESKAATMQKLLSCLQQSEAAACCSKANCETASSSSSSSSSASEDDDDDKATAEAVTAKKEPQPNELLSFMKHSRGEKKARRLLMKLDLEPVQNVSRITMRKAKNVLLIIDQPEVYKCPNTKTLICFGEVRIEDTSNAATTQAAERFLNDINPSSTQSKYDAVSATASAGGNDDDEDAAAAVGSAAAAALDEKDIELVMMQAVCSRGKAIKALLRHNSDVVNAIMDLTIGC</sequence>
<feature type="compositionally biased region" description="Low complexity" evidence="1">
    <location>
        <begin position="60"/>
        <end position="72"/>
    </location>
</feature>
<gene>
    <name evidence="3" type="ORF">Dbus_chr2Lg824</name>
</gene>
<dbReference type="Pfam" id="PF01849">
    <property type="entry name" value="NAC"/>
    <property type="match status" value="1"/>
</dbReference>
<dbReference type="OrthoDB" id="3169036at2759"/>
<dbReference type="PROSITE" id="PS51151">
    <property type="entry name" value="NAC_AB"/>
    <property type="match status" value="1"/>
</dbReference>
<evidence type="ECO:0000259" key="2">
    <source>
        <dbReference type="PROSITE" id="PS51151"/>
    </source>
</evidence>
<reference evidence="3 4" key="1">
    <citation type="submission" date="2015-08" db="EMBL/GenBank/DDBJ databases">
        <title>Ancestral chromatin configuration constrains chromatin evolution on differentiating sex chromosomes in Drosophila.</title>
        <authorList>
            <person name="Zhou Q."/>
            <person name="Bachtrog D."/>
        </authorList>
    </citation>
    <scope>NUCLEOTIDE SEQUENCE [LARGE SCALE GENOMIC DNA]</scope>
    <source>
        <tissue evidence="3">Whole larvae</tissue>
    </source>
</reference>
<evidence type="ECO:0000313" key="3">
    <source>
        <dbReference type="EMBL" id="ALC38739.1"/>
    </source>
</evidence>
<dbReference type="CDD" id="cd14358">
    <property type="entry name" value="UBA_NAC_euk"/>
    <property type="match status" value="1"/>
</dbReference>
<proteinExistence type="predicted"/>
<evidence type="ECO:0000313" key="4">
    <source>
        <dbReference type="Proteomes" id="UP000494163"/>
    </source>
</evidence>
<keyword evidence="4" id="KW-1185">Reference proteome</keyword>
<dbReference type="Proteomes" id="UP000494163">
    <property type="component" value="Chromosome 2L"/>
</dbReference>
<accession>A0A0M3QTE4</accession>
<dbReference type="GO" id="GO:0005854">
    <property type="term" value="C:nascent polypeptide-associated complex"/>
    <property type="evidence" value="ECO:0007669"/>
    <property type="project" value="InterPro"/>
</dbReference>
<dbReference type="CDD" id="cd22054">
    <property type="entry name" value="NAC_NACA"/>
    <property type="match status" value="1"/>
</dbReference>
<evidence type="ECO:0000256" key="1">
    <source>
        <dbReference type="SAM" id="MobiDB-lite"/>
    </source>
</evidence>
<protein>
    <submittedName>
        <fullName evidence="3">Nacalpha</fullName>
    </submittedName>
</protein>
<dbReference type="InterPro" id="IPR038187">
    <property type="entry name" value="NAC_A/B_dom_sf"/>
</dbReference>
<dbReference type="InterPro" id="IPR016641">
    <property type="entry name" value="EGD2/NACA0like"/>
</dbReference>
<dbReference type="STRING" id="30019.A0A0M3QTE4"/>
<feature type="region of interest" description="Disordered" evidence="1">
    <location>
        <begin position="60"/>
        <end position="102"/>
    </location>
</feature>
<organism evidence="3 4">
    <name type="scientific">Drosophila busckii</name>
    <name type="common">Fruit fly</name>
    <dbReference type="NCBI Taxonomy" id="30019"/>
    <lineage>
        <taxon>Eukaryota</taxon>
        <taxon>Metazoa</taxon>
        <taxon>Ecdysozoa</taxon>
        <taxon>Arthropoda</taxon>
        <taxon>Hexapoda</taxon>
        <taxon>Insecta</taxon>
        <taxon>Pterygota</taxon>
        <taxon>Neoptera</taxon>
        <taxon>Endopterygota</taxon>
        <taxon>Diptera</taxon>
        <taxon>Brachycera</taxon>
        <taxon>Muscomorpha</taxon>
        <taxon>Ephydroidea</taxon>
        <taxon>Drosophilidae</taxon>
        <taxon>Drosophila</taxon>
    </lineage>
</organism>
<dbReference type="PANTHER" id="PTHR21713">
    <property type="entry name" value="NASCENT POLYPEPTIDE ASSOCIATED COMPLEX ALPHA SUBUNIT-RELATED"/>
    <property type="match status" value="1"/>
</dbReference>
<dbReference type="InterPro" id="IPR002715">
    <property type="entry name" value="Nas_poly-pep-assoc_cplx_dom"/>
</dbReference>